<dbReference type="PANTHER" id="PTHR21245">
    <property type="entry name" value="HETEROGENEOUS NUCLEAR RIBONUCLEOPROTEIN"/>
    <property type="match status" value="1"/>
</dbReference>
<feature type="region of interest" description="Disordered" evidence="3">
    <location>
        <begin position="446"/>
        <end position="567"/>
    </location>
</feature>
<dbReference type="PROSITE" id="PS50102">
    <property type="entry name" value="RRM"/>
    <property type="match status" value="3"/>
</dbReference>
<feature type="region of interest" description="Disordered" evidence="3">
    <location>
        <begin position="702"/>
        <end position="721"/>
    </location>
</feature>
<dbReference type="InterPro" id="IPR012677">
    <property type="entry name" value="Nucleotide-bd_a/b_plait_sf"/>
</dbReference>
<dbReference type="CDD" id="cd00590">
    <property type="entry name" value="RRM_SF"/>
    <property type="match status" value="3"/>
</dbReference>
<feature type="compositionally biased region" description="Low complexity" evidence="3">
    <location>
        <begin position="471"/>
        <end position="490"/>
    </location>
</feature>
<evidence type="ECO:0000256" key="1">
    <source>
        <dbReference type="ARBA" id="ARBA00022884"/>
    </source>
</evidence>
<feature type="domain" description="RRM" evidence="4">
    <location>
        <begin position="180"/>
        <end position="257"/>
    </location>
</feature>
<feature type="compositionally biased region" description="Basic and acidic residues" evidence="3">
    <location>
        <begin position="536"/>
        <end position="567"/>
    </location>
</feature>
<dbReference type="SUPFAM" id="SSF54928">
    <property type="entry name" value="RNA-binding domain, RBD"/>
    <property type="match status" value="2"/>
</dbReference>
<reference evidence="5 6" key="1">
    <citation type="journal article" date="2022" name="Cell">
        <title>Repeat-based holocentromeres influence genome architecture and karyotype evolution.</title>
        <authorList>
            <person name="Hofstatter P.G."/>
            <person name="Thangavel G."/>
            <person name="Lux T."/>
            <person name="Neumann P."/>
            <person name="Vondrak T."/>
            <person name="Novak P."/>
            <person name="Zhang M."/>
            <person name="Costa L."/>
            <person name="Castellani M."/>
            <person name="Scott A."/>
            <person name="Toegelov H."/>
            <person name="Fuchs J."/>
            <person name="Mata-Sucre Y."/>
            <person name="Dias Y."/>
            <person name="Vanzela A.L.L."/>
            <person name="Huettel B."/>
            <person name="Almeida C.C.S."/>
            <person name="Simkova H."/>
            <person name="Souza G."/>
            <person name="Pedrosa-Harand A."/>
            <person name="Macas J."/>
            <person name="Mayer K.F.X."/>
            <person name="Houben A."/>
            <person name="Marques A."/>
        </authorList>
    </citation>
    <scope>NUCLEOTIDE SEQUENCE [LARGE SCALE GENOMIC DNA]</scope>
    <source>
        <strain evidence="5">RhyTen1mFocal</strain>
    </source>
</reference>
<dbReference type="EMBL" id="JAMRDG010000001">
    <property type="protein sequence ID" value="KAJ3706982.1"/>
    <property type="molecule type" value="Genomic_DNA"/>
</dbReference>
<organism evidence="5 6">
    <name type="scientific">Rhynchospora tenuis</name>
    <dbReference type="NCBI Taxonomy" id="198213"/>
    <lineage>
        <taxon>Eukaryota</taxon>
        <taxon>Viridiplantae</taxon>
        <taxon>Streptophyta</taxon>
        <taxon>Embryophyta</taxon>
        <taxon>Tracheophyta</taxon>
        <taxon>Spermatophyta</taxon>
        <taxon>Magnoliopsida</taxon>
        <taxon>Liliopsida</taxon>
        <taxon>Poales</taxon>
        <taxon>Cyperaceae</taxon>
        <taxon>Cyperoideae</taxon>
        <taxon>Rhynchosporeae</taxon>
        <taxon>Rhynchospora</taxon>
    </lineage>
</organism>
<dbReference type="SMART" id="SM00360">
    <property type="entry name" value="RRM"/>
    <property type="match status" value="3"/>
</dbReference>
<dbReference type="Proteomes" id="UP001210211">
    <property type="component" value="Unassembled WGS sequence"/>
</dbReference>
<feature type="compositionally biased region" description="Polar residues" evidence="3">
    <location>
        <begin position="702"/>
        <end position="713"/>
    </location>
</feature>
<evidence type="ECO:0000256" key="3">
    <source>
        <dbReference type="SAM" id="MobiDB-lite"/>
    </source>
</evidence>
<sequence>METERSSEHMPNTEAQESVIGPEPKAAAFGPSAEAPRGGDEVNQSLVEDVIKSALEEAERKPIKTEVKVEYNEDNMRPWQWSDEYDVKTVWVDLKNHKSSKAKGEEEVEGEEDVIYENIGGVEEGEGEEGEEEYYLVEEEEIIEEGVEDAHSEGMTNIEDEELIEEHLQAIKVHRKRKDYEVFVGGLDWYATQEDLKEVFSKVGEVREIRLTTNAMTKRNEGFAFVRYGTVEEARRALDLKGSVVRGKRCRVFPSEENDTLFVSNICRTWTKEQFEEKLKVYGVDHYKELTLVEDRRNEGLNRGFAFLEFFSRLDAKLACRRLKNREAAFGLDRKANVTFAVSYLEPDGKTMSEIRTVFINGISPEYDEDQVTKLLEKYGPIKSVQLARTLRSAKRLDFAFIIYEHHKDAVACVKAINNGYIGEGECKRKVGATLYWPRRWRQRLRQKRGMRRNHHSSPGTHRSRGRRLSDSLSPSRSRSPRSSRSPVGRSRVRVSMRDDISRSDHESRTRTGVKDRLALVAVPRRSRNSSPSPERSYERRLSGHDHEYYYPRSSYKREEGRRSDYDSRVVVERRPSYKDDYHYSSSERSYSSRHARVIAYDYKEDLRSSLSYREGHAREYDRSSRSSKRQYIEIDDDGYDESIRRSKSRYVYGSSSSSCTCSGCLDACSRRLVRQHVDYCNGNCGGRCMIAQEEMYDRRSTSYTHARSTYSSRDVKRSAY</sequence>
<evidence type="ECO:0000313" key="6">
    <source>
        <dbReference type="Proteomes" id="UP001210211"/>
    </source>
</evidence>
<dbReference type="Pfam" id="PF00076">
    <property type="entry name" value="RRM_1"/>
    <property type="match status" value="3"/>
</dbReference>
<evidence type="ECO:0000256" key="2">
    <source>
        <dbReference type="PROSITE-ProRule" id="PRU00176"/>
    </source>
</evidence>
<keyword evidence="6" id="KW-1185">Reference proteome</keyword>
<feature type="domain" description="RRM" evidence="4">
    <location>
        <begin position="356"/>
        <end position="426"/>
    </location>
</feature>
<name>A0AAD5ZZK0_9POAL</name>
<feature type="domain" description="RRM" evidence="4">
    <location>
        <begin position="259"/>
        <end position="343"/>
    </location>
</feature>
<dbReference type="InterPro" id="IPR000504">
    <property type="entry name" value="RRM_dom"/>
</dbReference>
<comment type="caution">
    <text evidence="5">The sequence shown here is derived from an EMBL/GenBank/DDBJ whole genome shotgun (WGS) entry which is preliminary data.</text>
</comment>
<gene>
    <name evidence="5" type="ORF">LUZ61_010687</name>
</gene>
<feature type="region of interest" description="Disordered" evidence="3">
    <location>
        <begin position="1"/>
        <end position="45"/>
    </location>
</feature>
<proteinExistence type="predicted"/>
<dbReference type="Gene3D" id="3.30.70.330">
    <property type="match status" value="3"/>
</dbReference>
<dbReference type="GO" id="GO:0003723">
    <property type="term" value="F:RNA binding"/>
    <property type="evidence" value="ECO:0007669"/>
    <property type="project" value="UniProtKB-UniRule"/>
</dbReference>
<keyword evidence="1 2" id="KW-0694">RNA-binding</keyword>
<feature type="compositionally biased region" description="Basic residues" evidence="3">
    <location>
        <begin position="446"/>
        <end position="467"/>
    </location>
</feature>
<feature type="compositionally biased region" description="Basic and acidic residues" evidence="3">
    <location>
        <begin position="496"/>
        <end position="518"/>
    </location>
</feature>
<dbReference type="InterPro" id="IPR035979">
    <property type="entry name" value="RBD_domain_sf"/>
</dbReference>
<evidence type="ECO:0000313" key="5">
    <source>
        <dbReference type="EMBL" id="KAJ3706982.1"/>
    </source>
</evidence>
<protein>
    <recommendedName>
        <fullName evidence="4">RRM domain-containing protein</fullName>
    </recommendedName>
</protein>
<accession>A0AAD5ZZK0</accession>
<evidence type="ECO:0000259" key="4">
    <source>
        <dbReference type="PROSITE" id="PS50102"/>
    </source>
</evidence>
<dbReference type="AlphaFoldDB" id="A0AAD5ZZK0"/>